<comment type="caution">
    <text evidence="1">The sequence shown here is derived from an EMBL/GenBank/DDBJ whole genome shotgun (WGS) entry which is preliminary data.</text>
</comment>
<name>K1KVQ5_9BACL</name>
<evidence type="ECO:0000313" key="2">
    <source>
        <dbReference type="Proteomes" id="UP000004738"/>
    </source>
</evidence>
<gene>
    <name evidence="1" type="ORF">B857_03194</name>
</gene>
<organism evidence="1 2">
    <name type="scientific">Solibacillus isronensis B3W22</name>
    <dbReference type="NCBI Taxonomy" id="1224748"/>
    <lineage>
        <taxon>Bacteria</taxon>
        <taxon>Bacillati</taxon>
        <taxon>Bacillota</taxon>
        <taxon>Bacilli</taxon>
        <taxon>Bacillales</taxon>
        <taxon>Caryophanaceae</taxon>
        <taxon>Solibacillus</taxon>
    </lineage>
</organism>
<keyword evidence="2" id="KW-1185">Reference proteome</keyword>
<dbReference type="EMBL" id="AMCK01000021">
    <property type="protein sequence ID" value="EKB43962.1"/>
    <property type="molecule type" value="Genomic_DNA"/>
</dbReference>
<dbReference type="AlphaFoldDB" id="K1KVQ5"/>
<sequence>MNKSKLMLAALAAIPVSIGMIGEVEAEGAAAADIVAADKVREMIQTLNEESTPTEISAARKAYDALNSEAKKLIQVVTNLEYFESRLAVQKAQARKRSESRDGPH</sequence>
<accession>K1KVQ5</accession>
<reference evidence="1 2" key="1">
    <citation type="journal article" date="2012" name="J. Bacteriol.">
        <title>Draft Genome Sequence of Bacillus isronensis Strain B3W22, Isolated from the Upper Atmosphere.</title>
        <authorList>
            <person name="Shivaji S."/>
            <person name="Ara S."/>
            <person name="Singh S.K."/>
            <person name="Bandi S."/>
            <person name="Singh A."/>
            <person name="Pinnaka A.K."/>
        </authorList>
    </citation>
    <scope>NUCLEOTIDE SEQUENCE [LARGE SCALE GENOMIC DNA]</scope>
    <source>
        <strain evidence="1 2">B3W22</strain>
    </source>
</reference>
<dbReference type="PATRIC" id="fig|1224748.3.peg.3160"/>
<dbReference type="Proteomes" id="UP000004738">
    <property type="component" value="Unassembled WGS sequence"/>
</dbReference>
<evidence type="ECO:0000313" key="1">
    <source>
        <dbReference type="EMBL" id="EKB43962.1"/>
    </source>
</evidence>
<dbReference type="RefSeq" id="WP_008407944.1">
    <property type="nucleotide sequence ID" value="NZ_AMCK01000021.1"/>
</dbReference>
<protein>
    <submittedName>
        <fullName evidence="1">Uncharacterized protein</fullName>
    </submittedName>
</protein>
<proteinExistence type="predicted"/>